<feature type="region of interest" description="Disordered" evidence="1">
    <location>
        <begin position="361"/>
        <end position="386"/>
    </location>
</feature>
<dbReference type="Proteomes" id="UP001183585">
    <property type="component" value="Unassembled WGS sequence"/>
</dbReference>
<evidence type="ECO:0000259" key="3">
    <source>
        <dbReference type="Pfam" id="PF07995"/>
    </source>
</evidence>
<reference evidence="4 5" key="1">
    <citation type="submission" date="2023-07" db="EMBL/GenBank/DDBJ databases">
        <title>Sequencing the genomes of 1000 actinobacteria strains.</title>
        <authorList>
            <person name="Klenk H.-P."/>
        </authorList>
    </citation>
    <scope>NUCLEOTIDE SEQUENCE [LARGE SCALE GENOMIC DNA]</scope>
    <source>
        <strain evidence="4 5">DSM 45554</strain>
    </source>
</reference>
<dbReference type="InterPro" id="IPR011042">
    <property type="entry name" value="6-blade_b-propeller_TolB-like"/>
</dbReference>
<evidence type="ECO:0000313" key="5">
    <source>
        <dbReference type="Proteomes" id="UP001183585"/>
    </source>
</evidence>
<organism evidence="4 5">
    <name type="scientific">Promicromonospora iranensis</name>
    <dbReference type="NCBI Taxonomy" id="1105144"/>
    <lineage>
        <taxon>Bacteria</taxon>
        <taxon>Bacillati</taxon>
        <taxon>Actinomycetota</taxon>
        <taxon>Actinomycetes</taxon>
        <taxon>Micrococcales</taxon>
        <taxon>Promicromonosporaceae</taxon>
        <taxon>Promicromonospora</taxon>
    </lineage>
</organism>
<dbReference type="Pfam" id="PF07995">
    <property type="entry name" value="GSDH"/>
    <property type="match status" value="1"/>
</dbReference>
<dbReference type="PANTHER" id="PTHR19328">
    <property type="entry name" value="HEDGEHOG-INTERACTING PROTEIN"/>
    <property type="match status" value="1"/>
</dbReference>
<evidence type="ECO:0000256" key="2">
    <source>
        <dbReference type="SAM" id="SignalP"/>
    </source>
</evidence>
<evidence type="ECO:0000256" key="1">
    <source>
        <dbReference type="SAM" id="MobiDB-lite"/>
    </source>
</evidence>
<protein>
    <submittedName>
        <fullName evidence="4">Glucose/arabinose dehydrogenase</fullName>
    </submittedName>
</protein>
<dbReference type="SUPFAM" id="SSF50952">
    <property type="entry name" value="Soluble quinoprotein glucose dehydrogenase"/>
    <property type="match status" value="1"/>
</dbReference>
<dbReference type="InterPro" id="IPR012938">
    <property type="entry name" value="Glc/Sorbosone_DH"/>
</dbReference>
<feature type="region of interest" description="Disordered" evidence="1">
    <location>
        <begin position="26"/>
        <end position="55"/>
    </location>
</feature>
<accession>A0ABU2CLZ3</accession>
<dbReference type="InterPro" id="IPR011041">
    <property type="entry name" value="Quinoprot_gluc/sorb_DH_b-prop"/>
</dbReference>
<comment type="caution">
    <text evidence="4">The sequence shown here is derived from an EMBL/GenBank/DDBJ whole genome shotgun (WGS) entry which is preliminary data.</text>
</comment>
<name>A0ABU2CLZ3_9MICO</name>
<feature type="signal peptide" evidence="2">
    <location>
        <begin position="1"/>
        <end position="25"/>
    </location>
</feature>
<dbReference type="Gene3D" id="2.120.10.30">
    <property type="entry name" value="TolB, C-terminal domain"/>
    <property type="match status" value="1"/>
</dbReference>
<feature type="compositionally biased region" description="Basic and acidic residues" evidence="1">
    <location>
        <begin position="377"/>
        <end position="386"/>
    </location>
</feature>
<keyword evidence="2" id="KW-0732">Signal</keyword>
<feature type="compositionally biased region" description="Low complexity" evidence="1">
    <location>
        <begin position="33"/>
        <end position="54"/>
    </location>
</feature>
<gene>
    <name evidence="4" type="ORF">J2S48_001821</name>
</gene>
<keyword evidence="5" id="KW-1185">Reference proteome</keyword>
<feature type="chain" id="PRO_5047258236" evidence="2">
    <location>
        <begin position="26"/>
        <end position="386"/>
    </location>
</feature>
<evidence type="ECO:0000313" key="4">
    <source>
        <dbReference type="EMBL" id="MDR7382306.1"/>
    </source>
</evidence>
<proteinExistence type="predicted"/>
<dbReference type="PANTHER" id="PTHR19328:SF13">
    <property type="entry name" value="HIPL1 PROTEIN"/>
    <property type="match status" value="1"/>
</dbReference>
<sequence>MLVTRPAAAALAATLSLAVLLSSCAGPPPSPVTSPGTASAAPSGTPAPADAAPGDLASQGRVTELATGLDTPWGLTFLPDGSALVSSRNTFEIRRVDPGTGDHRSVGQVDGAATAPDSGLLGLAASPDIARDRTVYAFVSTASDNRVVALELDSEFSSFTQARVVLDGIRLGTGRHQGGRLAFDRTGALWITTGDAGEPTLAPDPGSLNGKILRIRPDGTVPSDNPADGPVYSTGHRNVQGITFGPDGTVYSSEFGDQEEDEVNVIVPGSDYGWPESEGSLGSAGVPPLFTFATEEASPSGIAYAAGSLWMAGLRGQRLWQLPVDGGEAAGDPVSHLEGEYGRLRTVQAAPDGTLWVTTSETDGASWGGASPEEGDDRILRIELDE</sequence>
<dbReference type="RefSeq" id="WP_274993414.1">
    <property type="nucleotide sequence ID" value="NZ_JAJQQP010000004.1"/>
</dbReference>
<dbReference type="PROSITE" id="PS51257">
    <property type="entry name" value="PROKAR_LIPOPROTEIN"/>
    <property type="match status" value="1"/>
</dbReference>
<dbReference type="EMBL" id="JAVDYE010000001">
    <property type="protein sequence ID" value="MDR7382306.1"/>
    <property type="molecule type" value="Genomic_DNA"/>
</dbReference>
<feature type="domain" description="Glucose/Sorbosone dehydrogenase" evidence="3">
    <location>
        <begin position="69"/>
        <end position="365"/>
    </location>
</feature>